<dbReference type="Proteomes" id="UP000184286">
    <property type="component" value="Unassembled WGS sequence"/>
</dbReference>
<feature type="transmembrane region" description="Helical" evidence="2">
    <location>
        <begin position="283"/>
        <end position="306"/>
    </location>
</feature>
<keyword evidence="2" id="KW-0472">Membrane</keyword>
<dbReference type="EMBL" id="MPOH02000011">
    <property type="protein sequence ID" value="OQD56051.1"/>
    <property type="molecule type" value="Genomic_DNA"/>
</dbReference>
<feature type="domain" description="CAAX prenyl protease 2/Lysostaphin resistance protein A-like" evidence="3">
    <location>
        <begin position="172"/>
        <end position="262"/>
    </location>
</feature>
<feature type="transmembrane region" description="Helical" evidence="2">
    <location>
        <begin position="92"/>
        <end position="111"/>
    </location>
</feature>
<gene>
    <name evidence="4" type="ORF">BM536_016950</name>
</gene>
<feature type="transmembrane region" description="Helical" evidence="2">
    <location>
        <begin position="227"/>
        <end position="244"/>
    </location>
</feature>
<feature type="compositionally biased region" description="Pro residues" evidence="1">
    <location>
        <begin position="324"/>
        <end position="343"/>
    </location>
</feature>
<keyword evidence="4" id="KW-0378">Hydrolase</keyword>
<evidence type="ECO:0000259" key="3">
    <source>
        <dbReference type="Pfam" id="PF02517"/>
    </source>
</evidence>
<dbReference type="AlphaFoldDB" id="A0A1V6MUB7"/>
<feature type="region of interest" description="Disordered" evidence="1">
    <location>
        <begin position="316"/>
        <end position="374"/>
    </location>
</feature>
<dbReference type="InterPro" id="IPR003675">
    <property type="entry name" value="Rce1/LyrA-like_dom"/>
</dbReference>
<dbReference type="GO" id="GO:0006508">
    <property type="term" value="P:proteolysis"/>
    <property type="evidence" value="ECO:0007669"/>
    <property type="project" value="UniProtKB-KW"/>
</dbReference>
<keyword evidence="4" id="KW-0645">Protease</keyword>
<feature type="transmembrane region" description="Helical" evidence="2">
    <location>
        <begin position="189"/>
        <end position="207"/>
    </location>
</feature>
<organism evidence="4 5">
    <name type="scientific">Streptomyces phaeoluteigriseus</name>
    <dbReference type="NCBI Taxonomy" id="114686"/>
    <lineage>
        <taxon>Bacteria</taxon>
        <taxon>Bacillati</taxon>
        <taxon>Actinomycetota</taxon>
        <taxon>Actinomycetes</taxon>
        <taxon>Kitasatosporales</taxon>
        <taxon>Streptomycetaceae</taxon>
        <taxon>Streptomyces</taxon>
        <taxon>Streptomyces aurantiacus group</taxon>
    </lineage>
</organism>
<sequence>MTNPSATAPYFPGFLPAPPPGLPAEPLGYHRLARISARHRWWRPVLGTLFVAVTYTVTVGLLYVLVSAVGVARGYREGPDGTVEFGPVTTTAVDLTMLAVAIPLVLLAVRWIGRRPAGTVSSVTGGLRWRWLGRCLLVALPILALTTGAMLLLPAQDGPEQQWAGWAVFGPALAMLVVLVPLQAAAEEYAFRGWLIQAVGAFLRSPWPAIVPQAVLFAAAHGWGTPWGFADLVVFGAVAGWLTVRTGGLEAAIGLHAVNNLFAFAAAAFVVDGLESDDTAADAPWELVALDLTGVALYTAAVLWLARRHRPARTAPAALSSVPAPGPPTPARIPPTSPAPGFPVPHGARPDAPGLPLGTSASASPSDDSVRSPR</sequence>
<dbReference type="GO" id="GO:0080120">
    <property type="term" value="P:CAAX-box protein maturation"/>
    <property type="evidence" value="ECO:0007669"/>
    <property type="project" value="UniProtKB-ARBA"/>
</dbReference>
<feature type="transmembrane region" description="Helical" evidence="2">
    <location>
        <begin position="251"/>
        <end position="271"/>
    </location>
</feature>
<comment type="caution">
    <text evidence="4">The sequence shown here is derived from an EMBL/GenBank/DDBJ whole genome shotgun (WGS) entry which is preliminary data.</text>
</comment>
<dbReference type="OrthoDB" id="2680086at2"/>
<keyword evidence="2" id="KW-0812">Transmembrane</keyword>
<feature type="transmembrane region" description="Helical" evidence="2">
    <location>
        <begin position="131"/>
        <end position="151"/>
    </location>
</feature>
<protein>
    <submittedName>
        <fullName evidence="4">CAAX protease family protein</fullName>
    </submittedName>
</protein>
<evidence type="ECO:0000313" key="4">
    <source>
        <dbReference type="EMBL" id="OQD56051.1"/>
    </source>
</evidence>
<dbReference type="RefSeq" id="WP_094103096.1">
    <property type="nucleotide sequence ID" value="NZ_MPOH02000011.1"/>
</dbReference>
<proteinExistence type="predicted"/>
<dbReference type="STRING" id="114686.BM536_016950"/>
<feature type="transmembrane region" description="Helical" evidence="2">
    <location>
        <begin position="45"/>
        <end position="72"/>
    </location>
</feature>
<reference evidence="5" key="1">
    <citation type="submission" date="2016-11" db="EMBL/GenBank/DDBJ databases">
        <authorList>
            <person name="Schniete J.K."/>
            <person name="Salih T."/>
            <person name="Algora Gallardo L."/>
            <person name="Martinez Fernandez S."/>
            <person name="Herron P.R."/>
        </authorList>
    </citation>
    <scope>NUCLEOTIDE SEQUENCE [LARGE SCALE GENOMIC DNA]</scope>
    <source>
        <strain evidence="5">DSM 41896</strain>
    </source>
</reference>
<evidence type="ECO:0000256" key="2">
    <source>
        <dbReference type="SAM" id="Phobius"/>
    </source>
</evidence>
<dbReference type="Pfam" id="PF02517">
    <property type="entry name" value="Rce1-like"/>
    <property type="match status" value="1"/>
</dbReference>
<dbReference type="GO" id="GO:0004175">
    <property type="term" value="F:endopeptidase activity"/>
    <property type="evidence" value="ECO:0007669"/>
    <property type="project" value="UniProtKB-ARBA"/>
</dbReference>
<reference evidence="4 5" key="2">
    <citation type="submission" date="2017-02" db="EMBL/GenBank/DDBJ databases">
        <title>Draft genome sequence of Streptomyces phaeoluteigriseus type strain DSM41896.</title>
        <authorList>
            <person name="Salih T.S."/>
            <person name="Algora Gallardo L."/>
            <person name="Melo Santos T."/>
            <person name="Filgueira Martinez S."/>
            <person name="Herron P.R."/>
        </authorList>
    </citation>
    <scope>NUCLEOTIDE SEQUENCE [LARGE SCALE GENOMIC DNA]</scope>
    <source>
        <strain evidence="4 5">DSM 41896</strain>
    </source>
</reference>
<accession>A0A1V6MUB7</accession>
<keyword evidence="2" id="KW-1133">Transmembrane helix</keyword>
<feature type="transmembrane region" description="Helical" evidence="2">
    <location>
        <begin position="163"/>
        <end position="182"/>
    </location>
</feature>
<name>A0A1V6MUB7_9ACTN</name>
<evidence type="ECO:0000256" key="1">
    <source>
        <dbReference type="SAM" id="MobiDB-lite"/>
    </source>
</evidence>
<evidence type="ECO:0000313" key="5">
    <source>
        <dbReference type="Proteomes" id="UP000184286"/>
    </source>
</evidence>